<dbReference type="EMBL" id="AP019697">
    <property type="protein sequence ID" value="BBK24232.1"/>
    <property type="molecule type" value="Genomic_DNA"/>
</dbReference>
<keyword evidence="3" id="KW-1185">Reference proteome</keyword>
<keyword evidence="1" id="KW-1133">Transmembrane helix</keyword>
<keyword evidence="1" id="KW-0812">Transmembrane</keyword>
<dbReference type="RefSeq" id="WP_332835632.1">
    <property type="nucleotide sequence ID" value="NZ_AP019697.1"/>
</dbReference>
<keyword evidence="1" id="KW-0472">Membrane</keyword>
<dbReference type="KEGG" id="dho:Dia5BBH33_01670"/>
<reference evidence="3" key="1">
    <citation type="submission" date="2019-05" db="EMBL/GenBank/DDBJ databases">
        <title>Complete genome sequencing of Dialister sp. strain 5BBH33.</title>
        <authorList>
            <person name="Sakamoto M."/>
            <person name="Murakami T."/>
            <person name="Mori H."/>
        </authorList>
    </citation>
    <scope>NUCLEOTIDE SEQUENCE [LARGE SCALE GENOMIC DNA]</scope>
    <source>
        <strain evidence="3">5BBH33</strain>
    </source>
</reference>
<dbReference type="Proteomes" id="UP000320585">
    <property type="component" value="Chromosome"/>
</dbReference>
<protein>
    <recommendedName>
        <fullName evidence="4">O-antigen polymerase</fullName>
    </recommendedName>
</protein>
<accession>A0A8E4BRR7</accession>
<evidence type="ECO:0000313" key="3">
    <source>
        <dbReference type="Proteomes" id="UP000320585"/>
    </source>
</evidence>
<evidence type="ECO:0008006" key="4">
    <source>
        <dbReference type="Google" id="ProtNLM"/>
    </source>
</evidence>
<feature type="transmembrane region" description="Helical" evidence="1">
    <location>
        <begin position="98"/>
        <end position="118"/>
    </location>
</feature>
<proteinExistence type="predicted"/>
<dbReference type="GeneID" id="92715388"/>
<evidence type="ECO:0000313" key="2">
    <source>
        <dbReference type="EMBL" id="BBK24232.1"/>
    </source>
</evidence>
<name>A0A8E4BRR7_9FIRM</name>
<gene>
    <name evidence="2" type="ORF">Dia5BBH33_01670</name>
</gene>
<organism evidence="2 3">
    <name type="scientific">Dialister hominis</name>
    <dbReference type="NCBI Taxonomy" id="2582419"/>
    <lineage>
        <taxon>Bacteria</taxon>
        <taxon>Bacillati</taxon>
        <taxon>Bacillota</taxon>
        <taxon>Negativicutes</taxon>
        <taxon>Veillonellales</taxon>
        <taxon>Veillonellaceae</taxon>
        <taxon>Dialister</taxon>
    </lineage>
</organism>
<sequence>MDGSEKYIDNNVISVAGISDRSNTPRFGNVIAMARVGLHHPIFGVGHGYVDMYMMSEFPSFVKNHQEVKQWTSDMLSLTFMRIQYPVVNEFSQLIAEYGIVGIILFCIPIIYLFREVIRKRSILKERFDIICILIMFIGQLGCLFSSQFFYTYPISFALLYCAIFDRGECSLVPNR</sequence>
<evidence type="ECO:0000256" key="1">
    <source>
        <dbReference type="SAM" id="Phobius"/>
    </source>
</evidence>
<dbReference type="AlphaFoldDB" id="A0A8E4BRR7"/>
<feature type="transmembrane region" description="Helical" evidence="1">
    <location>
        <begin position="130"/>
        <end position="151"/>
    </location>
</feature>